<evidence type="ECO:0000313" key="12">
    <source>
        <dbReference type="Proteomes" id="UP000236220"/>
    </source>
</evidence>
<feature type="binding site" evidence="9">
    <location>
        <position position="237"/>
    </location>
    <ligand>
        <name>K(+)</name>
        <dbReference type="ChEBI" id="CHEBI:29103"/>
    </ligand>
</feature>
<feature type="active site" description="Proton acceptor" evidence="9">
    <location>
        <position position="243"/>
    </location>
</feature>
<feature type="binding site" evidence="9">
    <location>
        <position position="179"/>
    </location>
    <ligand>
        <name>ATP</name>
        <dbReference type="ChEBI" id="CHEBI:30616"/>
    </ligand>
</feature>
<accession>A0A2K1Q0D9</accession>
<keyword evidence="2 9" id="KW-0479">Metal-binding</keyword>
<gene>
    <name evidence="9" type="primary">rbsK</name>
    <name evidence="11" type="ORF">Lysil_0137</name>
</gene>
<dbReference type="EC" id="2.7.1.15" evidence="9"/>
<evidence type="ECO:0000256" key="7">
    <source>
        <dbReference type="ARBA" id="ARBA00022958"/>
    </source>
</evidence>
<feature type="binding site" evidence="9">
    <location>
        <position position="135"/>
    </location>
    <ligand>
        <name>substrate</name>
    </ligand>
</feature>
<protein>
    <recommendedName>
        <fullName evidence="9">Ribokinase</fullName>
        <shortName evidence="9">RK</shortName>
        <ecNumber evidence="9">2.7.1.15</ecNumber>
    </recommendedName>
</protein>
<evidence type="ECO:0000256" key="2">
    <source>
        <dbReference type="ARBA" id="ARBA00022723"/>
    </source>
</evidence>
<reference evidence="11 12" key="1">
    <citation type="submission" date="2017-08" db="EMBL/GenBank/DDBJ databases">
        <title>Lysobacter sylvestris genome.</title>
        <authorList>
            <person name="Zhang D.-C."/>
            <person name="Albuquerque L."/>
            <person name="Franca L."/>
            <person name="Froufe H.J.C."/>
            <person name="Barroso C."/>
            <person name="Egas C."/>
            <person name="Da Costa M."/>
            <person name="Margesin R."/>
        </authorList>
    </citation>
    <scope>NUCLEOTIDE SEQUENCE [LARGE SCALE GENOMIC DNA]</scope>
    <source>
        <strain evidence="11 12">AM20-91</strain>
    </source>
</reference>
<evidence type="ECO:0000259" key="10">
    <source>
        <dbReference type="Pfam" id="PF00294"/>
    </source>
</evidence>
<dbReference type="PANTHER" id="PTHR10584">
    <property type="entry name" value="SUGAR KINASE"/>
    <property type="match status" value="1"/>
</dbReference>
<feature type="domain" description="Carbohydrate kinase PfkB" evidence="10">
    <location>
        <begin position="2"/>
        <end position="285"/>
    </location>
</feature>
<evidence type="ECO:0000313" key="11">
    <source>
        <dbReference type="EMBL" id="PNS08508.1"/>
    </source>
</evidence>
<keyword evidence="3 9" id="KW-0547">Nucleotide-binding</keyword>
<feature type="binding site" evidence="9">
    <location>
        <position position="239"/>
    </location>
    <ligand>
        <name>K(+)</name>
        <dbReference type="ChEBI" id="CHEBI:29103"/>
    </ligand>
</feature>
<comment type="pathway">
    <text evidence="9">Carbohydrate metabolism; D-ribose degradation; D-ribose 5-phosphate from beta-D-ribopyranose: step 2/2.</text>
</comment>
<evidence type="ECO:0000256" key="8">
    <source>
        <dbReference type="ARBA" id="ARBA00023277"/>
    </source>
</evidence>
<dbReference type="AlphaFoldDB" id="A0A2K1Q0D9"/>
<dbReference type="UniPathway" id="UPA00916">
    <property type="reaction ID" value="UER00889"/>
</dbReference>
<dbReference type="GO" id="GO:0005829">
    <property type="term" value="C:cytosol"/>
    <property type="evidence" value="ECO:0007669"/>
    <property type="project" value="TreeGrafter"/>
</dbReference>
<evidence type="ECO:0000256" key="5">
    <source>
        <dbReference type="ARBA" id="ARBA00022840"/>
    </source>
</evidence>
<comment type="subcellular location">
    <subcellularLocation>
        <location evidence="9">Cytoplasm</location>
    </subcellularLocation>
</comment>
<keyword evidence="5 9" id="KW-0067">ATP-binding</keyword>
<feature type="binding site" evidence="9">
    <location>
        <position position="273"/>
    </location>
    <ligand>
        <name>K(+)</name>
        <dbReference type="ChEBI" id="CHEBI:29103"/>
    </ligand>
</feature>
<keyword evidence="7 9" id="KW-0630">Potassium</keyword>
<feature type="binding site" evidence="9">
    <location>
        <begin position="210"/>
        <end position="215"/>
    </location>
    <ligand>
        <name>ATP</name>
        <dbReference type="ChEBI" id="CHEBI:30616"/>
    </ligand>
</feature>
<dbReference type="PRINTS" id="PR00990">
    <property type="entry name" value="RIBOKINASE"/>
</dbReference>
<proteinExistence type="inferred from homology"/>
<evidence type="ECO:0000256" key="3">
    <source>
        <dbReference type="ARBA" id="ARBA00022741"/>
    </source>
</evidence>
<comment type="similarity">
    <text evidence="9">Belongs to the carbohydrate kinase PfkB family. Ribokinase subfamily.</text>
</comment>
<name>A0A2K1Q0D9_9GAMM</name>
<evidence type="ECO:0000256" key="6">
    <source>
        <dbReference type="ARBA" id="ARBA00022842"/>
    </source>
</evidence>
<dbReference type="GO" id="GO:0046872">
    <property type="term" value="F:metal ion binding"/>
    <property type="evidence" value="ECO:0007669"/>
    <property type="project" value="UniProtKB-KW"/>
</dbReference>
<feature type="binding site" evidence="9">
    <location>
        <begin position="242"/>
        <end position="243"/>
    </location>
    <ligand>
        <name>ATP</name>
        <dbReference type="ChEBI" id="CHEBI:30616"/>
    </ligand>
</feature>
<dbReference type="PANTHER" id="PTHR10584:SF166">
    <property type="entry name" value="RIBOKINASE"/>
    <property type="match status" value="1"/>
</dbReference>
<feature type="binding site" evidence="9">
    <location>
        <begin position="38"/>
        <end position="42"/>
    </location>
    <ligand>
        <name>substrate</name>
    </ligand>
</feature>
<dbReference type="RefSeq" id="WP_240600249.1">
    <property type="nucleotide sequence ID" value="NZ_NPZB01000001.1"/>
</dbReference>
<comment type="catalytic activity">
    <reaction evidence="9">
        <text>D-ribose + ATP = D-ribose 5-phosphate + ADP + H(+)</text>
        <dbReference type="Rhea" id="RHEA:13697"/>
        <dbReference type="ChEBI" id="CHEBI:15378"/>
        <dbReference type="ChEBI" id="CHEBI:30616"/>
        <dbReference type="ChEBI" id="CHEBI:47013"/>
        <dbReference type="ChEBI" id="CHEBI:78346"/>
        <dbReference type="ChEBI" id="CHEBI:456216"/>
        <dbReference type="EC" id="2.7.1.15"/>
    </reaction>
</comment>
<evidence type="ECO:0000256" key="9">
    <source>
        <dbReference type="HAMAP-Rule" id="MF_01987"/>
    </source>
</evidence>
<feature type="binding site" evidence="9">
    <location>
        <begin position="10"/>
        <end position="12"/>
    </location>
    <ligand>
        <name>substrate</name>
    </ligand>
</feature>
<dbReference type="InterPro" id="IPR029056">
    <property type="entry name" value="Ribokinase-like"/>
</dbReference>
<organism evidence="11 12">
    <name type="scientific">Solilutibacter silvestris</name>
    <dbReference type="NCBI Taxonomy" id="1645665"/>
    <lineage>
        <taxon>Bacteria</taxon>
        <taxon>Pseudomonadati</taxon>
        <taxon>Pseudomonadota</taxon>
        <taxon>Gammaproteobacteria</taxon>
        <taxon>Lysobacterales</taxon>
        <taxon>Lysobacteraceae</taxon>
        <taxon>Solilutibacter</taxon>
    </lineage>
</organism>
<dbReference type="SUPFAM" id="SSF53613">
    <property type="entry name" value="Ribokinase-like"/>
    <property type="match status" value="1"/>
</dbReference>
<evidence type="ECO:0000256" key="4">
    <source>
        <dbReference type="ARBA" id="ARBA00022777"/>
    </source>
</evidence>
<dbReference type="CDD" id="cd01174">
    <property type="entry name" value="ribokinase"/>
    <property type="match status" value="1"/>
</dbReference>
<dbReference type="InterPro" id="IPR011877">
    <property type="entry name" value="Ribokinase"/>
</dbReference>
<comment type="subunit">
    <text evidence="9">Homodimer.</text>
</comment>
<keyword evidence="1 9" id="KW-0808">Transferase</keyword>
<sequence length="298" mass="30403">MKVLVAGSANLDFVVRAAHVPAPGETVLGRELQLFPGGKGANQAVAAARAGDAHVSMLLALGDDAFVAQLEAPLRDAGVDAHIVRVAGTASGSAFICIADDGENSITVAPGANLHLAPEHLPALQGFSHVLMQLEVPIASVQAYAQAARAANVKVVLNAAPAQALPRALLDCVDVLIVNEGELAALAGSTTQADVSGQCAAIGIPCIVVTLGACGAWLWRRDQALIEQPAFAVDVVDTTGAGDVFCGTLTALLAQGAAFEQAMRYATAASALACTKLGAQSGTPTRVELERFLADRRD</sequence>
<keyword evidence="6 9" id="KW-0460">Magnesium</keyword>
<dbReference type="EMBL" id="NPZB01000001">
    <property type="protein sequence ID" value="PNS08508.1"/>
    <property type="molecule type" value="Genomic_DNA"/>
</dbReference>
<keyword evidence="9" id="KW-0963">Cytoplasm</keyword>
<dbReference type="Gene3D" id="3.40.1190.20">
    <property type="match status" value="1"/>
</dbReference>
<dbReference type="InterPro" id="IPR002139">
    <property type="entry name" value="Ribo/fructo_kinase"/>
</dbReference>
<comment type="caution">
    <text evidence="11">The sequence shown here is derived from an EMBL/GenBank/DDBJ whole genome shotgun (WGS) entry which is preliminary data.</text>
</comment>
<evidence type="ECO:0000256" key="1">
    <source>
        <dbReference type="ARBA" id="ARBA00022679"/>
    </source>
</evidence>
<feature type="binding site" evidence="9">
    <location>
        <position position="243"/>
    </location>
    <ligand>
        <name>substrate</name>
    </ligand>
</feature>
<keyword evidence="8 9" id="KW-0119">Carbohydrate metabolism</keyword>
<dbReference type="Pfam" id="PF00294">
    <property type="entry name" value="PfkB"/>
    <property type="match status" value="1"/>
</dbReference>
<comment type="cofactor">
    <cofactor evidence="9">
        <name>Mg(2+)</name>
        <dbReference type="ChEBI" id="CHEBI:18420"/>
    </cofactor>
    <text evidence="9">Requires a divalent cation, most likely magnesium in vivo, as an electrophilic catalyst to aid phosphoryl group transfer. It is the chelate of the metal and the nucleotide that is the actual substrate.</text>
</comment>
<keyword evidence="12" id="KW-1185">Reference proteome</keyword>
<dbReference type="GO" id="GO:0005524">
    <property type="term" value="F:ATP binding"/>
    <property type="evidence" value="ECO:0007669"/>
    <property type="project" value="UniProtKB-UniRule"/>
</dbReference>
<dbReference type="InterPro" id="IPR011611">
    <property type="entry name" value="PfkB_dom"/>
</dbReference>
<dbReference type="GO" id="GO:0004747">
    <property type="term" value="F:ribokinase activity"/>
    <property type="evidence" value="ECO:0007669"/>
    <property type="project" value="UniProtKB-UniRule"/>
</dbReference>
<dbReference type="Proteomes" id="UP000236220">
    <property type="component" value="Unassembled WGS sequence"/>
</dbReference>
<comment type="caution">
    <text evidence="9">Lacks conserved residue(s) required for the propagation of feature annotation.</text>
</comment>
<keyword evidence="4 9" id="KW-0418">Kinase</keyword>
<feature type="binding site" evidence="9">
    <location>
        <position position="276"/>
    </location>
    <ligand>
        <name>K(+)</name>
        <dbReference type="ChEBI" id="CHEBI:29103"/>
    </ligand>
</feature>
<dbReference type="GO" id="GO:0019303">
    <property type="term" value="P:D-ribose catabolic process"/>
    <property type="evidence" value="ECO:0007669"/>
    <property type="project" value="UniProtKB-UniRule"/>
</dbReference>
<comment type="function">
    <text evidence="9">Catalyzes the phosphorylation of ribose at O-5 in a reaction requiring ATP and magnesium. The resulting D-ribose-5-phosphate can then be used either for sythesis of nucleotides, histidine, and tryptophan, or as a component of the pentose phosphate pathway.</text>
</comment>
<comment type="activity regulation">
    <text evidence="9">Activated by a monovalent cation that binds near, but not in, the active site. The most likely occupant of the site in vivo is potassium. Ion binding induces a conformational change that may alter substrate affinity.</text>
</comment>
<feature type="binding site" evidence="9">
    <location>
        <position position="278"/>
    </location>
    <ligand>
        <name>K(+)</name>
        <dbReference type="ChEBI" id="CHEBI:29103"/>
    </ligand>
</feature>
<dbReference type="HAMAP" id="MF_01987">
    <property type="entry name" value="Ribokinase"/>
    <property type="match status" value="1"/>
</dbReference>